<proteinExistence type="predicted"/>
<evidence type="ECO:0000313" key="3">
    <source>
        <dbReference type="Proteomes" id="UP000707138"/>
    </source>
</evidence>
<feature type="coiled-coil region" evidence="1">
    <location>
        <begin position="34"/>
        <end position="61"/>
    </location>
</feature>
<dbReference type="Gene3D" id="1.10.10.60">
    <property type="entry name" value="Homeodomain-like"/>
    <property type="match status" value="1"/>
</dbReference>
<dbReference type="Pfam" id="PF01527">
    <property type="entry name" value="HTH_Tnp_1"/>
    <property type="match status" value="1"/>
</dbReference>
<dbReference type="EMBL" id="JACJLA010000114">
    <property type="protein sequence ID" value="MBM6913783.1"/>
    <property type="molecule type" value="Genomic_DNA"/>
</dbReference>
<comment type="caution">
    <text evidence="2">The sequence shown here is derived from an EMBL/GenBank/DDBJ whole genome shotgun (WGS) entry which is preliminary data.</text>
</comment>
<evidence type="ECO:0000313" key="2">
    <source>
        <dbReference type="EMBL" id="MBM6913783.1"/>
    </source>
</evidence>
<organism evidence="2 3">
    <name type="scientific">Veillonella magna</name>
    <dbReference type="NCBI Taxonomy" id="464322"/>
    <lineage>
        <taxon>Bacteria</taxon>
        <taxon>Bacillati</taxon>
        <taxon>Bacillota</taxon>
        <taxon>Negativicutes</taxon>
        <taxon>Veillonellales</taxon>
        <taxon>Veillonellaceae</taxon>
        <taxon>Veillonella</taxon>
    </lineage>
</organism>
<dbReference type="Proteomes" id="UP000707138">
    <property type="component" value="Unassembled WGS sequence"/>
</dbReference>
<keyword evidence="3" id="KW-1185">Reference proteome</keyword>
<dbReference type="InterPro" id="IPR009057">
    <property type="entry name" value="Homeodomain-like_sf"/>
</dbReference>
<reference evidence="2 3" key="1">
    <citation type="journal article" date="2021" name="Sci. Rep.">
        <title>The distribution of antibiotic resistance genes in chicken gut microbiota commensals.</title>
        <authorList>
            <person name="Juricova H."/>
            <person name="Matiasovicova J."/>
            <person name="Kubasova T."/>
            <person name="Cejkova D."/>
            <person name="Rychlik I."/>
        </authorList>
    </citation>
    <scope>NUCLEOTIDE SEQUENCE [LARGE SCALE GENOMIC DNA]</scope>
    <source>
        <strain evidence="2 3">An537</strain>
    </source>
</reference>
<dbReference type="SUPFAM" id="SSF46689">
    <property type="entry name" value="Homeodomain-like"/>
    <property type="match status" value="1"/>
</dbReference>
<protein>
    <submittedName>
        <fullName evidence="2">Transposase</fullName>
    </submittedName>
</protein>
<evidence type="ECO:0000256" key="1">
    <source>
        <dbReference type="SAM" id="Coils"/>
    </source>
</evidence>
<name>A0ABS2GKK3_9FIRM</name>
<dbReference type="RefSeq" id="WP_205088615.1">
    <property type="nucleotide sequence ID" value="NZ_JACJLA010000114.1"/>
</dbReference>
<sequence length="67" mass="7499">CAQNLGISYSTLSKWVKEFRESGDIVVRGSGNYASDEEKENARLRRELRDTKDALDVLKKAIGILGK</sequence>
<gene>
    <name evidence="2" type="ORF">H6A01_10845</name>
</gene>
<keyword evidence="1" id="KW-0175">Coiled coil</keyword>
<dbReference type="InterPro" id="IPR002514">
    <property type="entry name" value="Transposase_8"/>
</dbReference>
<accession>A0ABS2GKK3</accession>
<feature type="non-terminal residue" evidence="2">
    <location>
        <position position="1"/>
    </location>
</feature>